<evidence type="ECO:0000259" key="2">
    <source>
        <dbReference type="PROSITE" id="PS50850"/>
    </source>
</evidence>
<dbReference type="PANTHER" id="PTHR23534:SF1">
    <property type="entry name" value="MAJOR FACILITATOR SUPERFAMILY PROTEIN"/>
    <property type="match status" value="1"/>
</dbReference>
<accession>A0A381W3E6</accession>
<dbReference type="AlphaFoldDB" id="A0A381W3E6"/>
<feature type="transmembrane region" description="Helical" evidence="1">
    <location>
        <begin position="12"/>
        <end position="39"/>
    </location>
</feature>
<sequence>MTPTIAPSARRSTMIGLFVSAGLSSSGYIAAIIIAPLVAEDMLGSPKWSGLPFAMGVIGMAFGATNLSNFMVLHGRRAGLLLGYGVVMAAAAIAALATSAGAFWLFTFGMFAIGVGHSANRLTRYAAADLYPPTERASAISWIIWAGTIGSVLGPALLEPMRNLAERIGFVDSA</sequence>
<keyword evidence="1" id="KW-1133">Transmembrane helix</keyword>
<keyword evidence="1" id="KW-0812">Transmembrane</keyword>
<dbReference type="Pfam" id="PF07690">
    <property type="entry name" value="MFS_1"/>
    <property type="match status" value="1"/>
</dbReference>
<dbReference type="InterPro" id="IPR036259">
    <property type="entry name" value="MFS_trans_sf"/>
</dbReference>
<dbReference type="EMBL" id="UINC01010456">
    <property type="protein sequence ID" value="SVA46498.1"/>
    <property type="molecule type" value="Genomic_DNA"/>
</dbReference>
<feature type="non-terminal residue" evidence="3">
    <location>
        <position position="174"/>
    </location>
</feature>
<evidence type="ECO:0000313" key="3">
    <source>
        <dbReference type="EMBL" id="SVA46498.1"/>
    </source>
</evidence>
<dbReference type="GO" id="GO:0022857">
    <property type="term" value="F:transmembrane transporter activity"/>
    <property type="evidence" value="ECO:0007669"/>
    <property type="project" value="InterPro"/>
</dbReference>
<reference evidence="3" key="1">
    <citation type="submission" date="2018-05" db="EMBL/GenBank/DDBJ databases">
        <authorList>
            <person name="Lanie J.A."/>
            <person name="Ng W.-L."/>
            <person name="Kazmierczak K.M."/>
            <person name="Andrzejewski T.M."/>
            <person name="Davidsen T.M."/>
            <person name="Wayne K.J."/>
            <person name="Tettelin H."/>
            <person name="Glass J.I."/>
            <person name="Rusch D."/>
            <person name="Podicherti R."/>
            <person name="Tsui H.-C.T."/>
            <person name="Winkler M.E."/>
        </authorList>
    </citation>
    <scope>NUCLEOTIDE SEQUENCE</scope>
</reference>
<keyword evidence="1" id="KW-0472">Membrane</keyword>
<feature type="transmembrane region" description="Helical" evidence="1">
    <location>
        <begin position="80"/>
        <end position="106"/>
    </location>
</feature>
<organism evidence="3">
    <name type="scientific">marine metagenome</name>
    <dbReference type="NCBI Taxonomy" id="408172"/>
    <lineage>
        <taxon>unclassified sequences</taxon>
        <taxon>metagenomes</taxon>
        <taxon>ecological metagenomes</taxon>
    </lineage>
</organism>
<evidence type="ECO:0000256" key="1">
    <source>
        <dbReference type="SAM" id="Phobius"/>
    </source>
</evidence>
<proteinExistence type="predicted"/>
<dbReference type="InterPro" id="IPR011701">
    <property type="entry name" value="MFS"/>
</dbReference>
<dbReference type="SUPFAM" id="SSF103473">
    <property type="entry name" value="MFS general substrate transporter"/>
    <property type="match status" value="1"/>
</dbReference>
<dbReference type="PANTHER" id="PTHR23534">
    <property type="entry name" value="MFS PERMEASE"/>
    <property type="match status" value="1"/>
</dbReference>
<dbReference type="Gene3D" id="1.20.1250.20">
    <property type="entry name" value="MFS general substrate transporter like domains"/>
    <property type="match status" value="1"/>
</dbReference>
<gene>
    <name evidence="3" type="ORF">METZ01_LOCUS99352</name>
</gene>
<name>A0A381W3E6_9ZZZZ</name>
<feature type="domain" description="Major facilitator superfamily (MFS) profile" evidence="2">
    <location>
        <begin position="13"/>
        <end position="174"/>
    </location>
</feature>
<feature type="transmembrane region" description="Helical" evidence="1">
    <location>
        <begin position="51"/>
        <end position="73"/>
    </location>
</feature>
<dbReference type="InterPro" id="IPR020846">
    <property type="entry name" value="MFS_dom"/>
</dbReference>
<dbReference type="PROSITE" id="PS50850">
    <property type="entry name" value="MFS"/>
    <property type="match status" value="1"/>
</dbReference>
<feature type="transmembrane region" description="Helical" evidence="1">
    <location>
        <begin position="139"/>
        <end position="158"/>
    </location>
</feature>
<protein>
    <recommendedName>
        <fullName evidence="2">Major facilitator superfamily (MFS) profile domain-containing protein</fullName>
    </recommendedName>
</protein>